<reference evidence="2 5" key="2">
    <citation type="submission" date="2020-08" db="EMBL/GenBank/DDBJ databases">
        <title>Sequencing the genomes of 1000 actinobacteria strains.</title>
        <authorList>
            <person name="Klenk H.-P."/>
        </authorList>
    </citation>
    <scope>NUCLEOTIDE SEQUENCE [LARGE SCALE GENOMIC DNA]</scope>
    <source>
        <strain evidence="2 5">DSM 15626</strain>
    </source>
</reference>
<dbReference type="Gene3D" id="3.40.50.1820">
    <property type="entry name" value="alpha/beta hydrolase"/>
    <property type="match status" value="1"/>
</dbReference>
<evidence type="ECO:0000313" key="5">
    <source>
        <dbReference type="Proteomes" id="UP000553957"/>
    </source>
</evidence>
<dbReference type="InterPro" id="IPR051049">
    <property type="entry name" value="Dienelactone_hydrolase-like"/>
</dbReference>
<dbReference type="Pfam" id="PF01738">
    <property type="entry name" value="DLH"/>
    <property type="match status" value="1"/>
</dbReference>
<evidence type="ECO:0000313" key="2">
    <source>
        <dbReference type="EMBL" id="MBB6565438.1"/>
    </source>
</evidence>
<dbReference type="PANTHER" id="PTHR46623:SF6">
    <property type="entry name" value="ALPHA_BETA-HYDROLASES SUPERFAMILY PROTEIN"/>
    <property type="match status" value="1"/>
</dbReference>
<evidence type="ECO:0000313" key="3">
    <source>
        <dbReference type="EMBL" id="NOL41706.1"/>
    </source>
</evidence>
<dbReference type="EMBL" id="JABJRC010000003">
    <property type="protein sequence ID" value="NOL41706.1"/>
    <property type="molecule type" value="Genomic_DNA"/>
</dbReference>
<dbReference type="RefSeq" id="WP_171674195.1">
    <property type="nucleotide sequence ID" value="NZ_BAAAGT010000001.1"/>
</dbReference>
<feature type="domain" description="Dienelactone hydrolase" evidence="1">
    <location>
        <begin position="21"/>
        <end position="225"/>
    </location>
</feature>
<organism evidence="3 4">
    <name type="scientific">Kribbella sandramycini</name>
    <dbReference type="NCBI Taxonomy" id="60450"/>
    <lineage>
        <taxon>Bacteria</taxon>
        <taxon>Bacillati</taxon>
        <taxon>Actinomycetota</taxon>
        <taxon>Actinomycetes</taxon>
        <taxon>Propionibacteriales</taxon>
        <taxon>Kribbellaceae</taxon>
        <taxon>Kribbella</taxon>
    </lineage>
</organism>
<proteinExistence type="predicted"/>
<dbReference type="InterPro" id="IPR029058">
    <property type="entry name" value="AB_hydrolase_fold"/>
</dbReference>
<dbReference type="Proteomes" id="UP000534306">
    <property type="component" value="Unassembled WGS sequence"/>
</dbReference>
<keyword evidence="3" id="KW-0378">Hydrolase</keyword>
<dbReference type="EMBL" id="JACHKF010000001">
    <property type="protein sequence ID" value="MBB6565438.1"/>
    <property type="molecule type" value="Genomic_DNA"/>
</dbReference>
<reference evidence="3 4" key="1">
    <citation type="submission" date="2020-05" db="EMBL/GenBank/DDBJ databases">
        <title>Genome sequence of Kribbella sandramycini ATCC 39419.</title>
        <authorList>
            <person name="Maclea K.S."/>
            <person name="Fair J.L."/>
        </authorList>
    </citation>
    <scope>NUCLEOTIDE SEQUENCE [LARGE SCALE GENOMIC DNA]</scope>
    <source>
        <strain evidence="3 4">ATCC 39419</strain>
    </source>
</reference>
<dbReference type="InterPro" id="IPR002925">
    <property type="entry name" value="Dienelactn_hydro"/>
</dbReference>
<evidence type="ECO:0000313" key="4">
    <source>
        <dbReference type="Proteomes" id="UP000534306"/>
    </source>
</evidence>
<name>A0A7Y4NZK7_9ACTN</name>
<comment type="caution">
    <text evidence="3">The sequence shown here is derived from an EMBL/GenBank/DDBJ whole genome shotgun (WGS) entry which is preliminary data.</text>
</comment>
<dbReference type="PANTHER" id="PTHR46623">
    <property type="entry name" value="CARBOXYMETHYLENEBUTENOLIDASE-RELATED"/>
    <property type="match status" value="1"/>
</dbReference>
<accession>A0A7Y4NZK7</accession>
<dbReference type="AlphaFoldDB" id="A0A7Y4NZK7"/>
<dbReference type="Proteomes" id="UP000553957">
    <property type="component" value="Unassembled WGS sequence"/>
</dbReference>
<dbReference type="SUPFAM" id="SSF53474">
    <property type="entry name" value="alpha/beta-Hydrolases"/>
    <property type="match status" value="1"/>
</dbReference>
<dbReference type="GO" id="GO:0008806">
    <property type="term" value="F:carboxymethylenebutenolidase activity"/>
    <property type="evidence" value="ECO:0007669"/>
    <property type="project" value="UniProtKB-EC"/>
</dbReference>
<sequence length="226" mass="24388">MGVTVTVGAQDAYLARVGRTGMLLLPMITGIGEQIRDWADELAAAGITALVWDPFHGKNTDNTPREEMFPLASQLDDDEALADQQALVDHLFDELGCTKVGVIGWCLGGRFALLLGARDHRLANVIAYHPTIPSDLPPHHTYDAIGDAAAITAPVLVSYPSADTLVTNADFEALQTVLQSRATGATFTQYFPGAEHGFSDRMRHGNEVNANAFKLAWPQTLAFIKS</sequence>
<dbReference type="EC" id="3.1.1.45" evidence="2"/>
<keyword evidence="4" id="KW-1185">Reference proteome</keyword>
<protein>
    <submittedName>
        <fullName evidence="2">Carboxymethylenebutenolidase</fullName>
        <ecNumber evidence="2">3.1.1.45</ecNumber>
    </submittedName>
    <submittedName>
        <fullName evidence="3">Dienelactone hydrolase</fullName>
    </submittedName>
</protein>
<evidence type="ECO:0000259" key="1">
    <source>
        <dbReference type="Pfam" id="PF01738"/>
    </source>
</evidence>
<gene>
    <name evidence="2" type="ORF">HNR71_001075</name>
    <name evidence="3" type="ORF">HPO96_15775</name>
</gene>